<dbReference type="Gene3D" id="3.30.565.10">
    <property type="entry name" value="Histidine kinase-like ATPase, C-terminal domain"/>
    <property type="match status" value="1"/>
</dbReference>
<dbReference type="PANTHER" id="PTHR43547:SF2">
    <property type="entry name" value="HYBRID SIGNAL TRANSDUCTION HISTIDINE KINASE C"/>
    <property type="match status" value="1"/>
</dbReference>
<dbReference type="Proteomes" id="UP000593836">
    <property type="component" value="Chromosome"/>
</dbReference>
<dbReference type="KEGG" id="smas:HUE87_10125"/>
<organism evidence="7 8">
    <name type="scientific">Candidatus Sulfurimonas marisnigri</name>
    <dbReference type="NCBI Taxonomy" id="2740405"/>
    <lineage>
        <taxon>Bacteria</taxon>
        <taxon>Pseudomonadati</taxon>
        <taxon>Campylobacterota</taxon>
        <taxon>Epsilonproteobacteria</taxon>
        <taxon>Campylobacterales</taxon>
        <taxon>Sulfurimonadaceae</taxon>
        <taxon>Sulfurimonas</taxon>
    </lineage>
</organism>
<accession>A0A7S7LZB5</accession>
<dbReference type="Gene3D" id="1.10.287.130">
    <property type="match status" value="1"/>
</dbReference>
<dbReference type="SMART" id="SM00387">
    <property type="entry name" value="HATPase_c"/>
    <property type="match status" value="1"/>
</dbReference>
<evidence type="ECO:0000256" key="4">
    <source>
        <dbReference type="PROSITE-ProRule" id="PRU00169"/>
    </source>
</evidence>
<evidence type="ECO:0000313" key="8">
    <source>
        <dbReference type="Proteomes" id="UP000593836"/>
    </source>
</evidence>
<protein>
    <recommendedName>
        <fullName evidence="2">histidine kinase</fullName>
        <ecNumber evidence="2">2.7.13.3</ecNumber>
    </recommendedName>
</protein>
<feature type="domain" description="Histidine kinase" evidence="5">
    <location>
        <begin position="148"/>
        <end position="381"/>
    </location>
</feature>
<comment type="catalytic activity">
    <reaction evidence="1">
        <text>ATP + protein L-histidine = ADP + protein N-phospho-L-histidine.</text>
        <dbReference type="EC" id="2.7.13.3"/>
    </reaction>
</comment>
<dbReference type="AlphaFoldDB" id="A0A7S7LZB5"/>
<dbReference type="CDD" id="cd17536">
    <property type="entry name" value="REC_YesN-like"/>
    <property type="match status" value="1"/>
</dbReference>
<dbReference type="EC" id="2.7.13.3" evidence="2"/>
<evidence type="ECO:0000259" key="5">
    <source>
        <dbReference type="PROSITE" id="PS50109"/>
    </source>
</evidence>
<evidence type="ECO:0000313" key="7">
    <source>
        <dbReference type="EMBL" id="QOY54226.1"/>
    </source>
</evidence>
<dbReference type="PANTHER" id="PTHR43547">
    <property type="entry name" value="TWO-COMPONENT HISTIDINE KINASE"/>
    <property type="match status" value="1"/>
</dbReference>
<dbReference type="SUPFAM" id="SSF52172">
    <property type="entry name" value="CheY-like"/>
    <property type="match status" value="1"/>
</dbReference>
<dbReference type="InterPro" id="IPR011006">
    <property type="entry name" value="CheY-like_superfamily"/>
</dbReference>
<dbReference type="GO" id="GO:0000155">
    <property type="term" value="F:phosphorelay sensor kinase activity"/>
    <property type="evidence" value="ECO:0007669"/>
    <property type="project" value="InterPro"/>
</dbReference>
<sequence>MEDKITILYVEDEAEARDGLSTFINRFAKELFVATDGQEGLELYKKHNPDLVISDIKMPNMNGIDMAKEIKEICFDQHIIFTTAHSEKDFFMKAIDLQVDGYILKPVDLKLLKYRIESIAKTINLKIKYEKQLKQQVKMASMGDMIGNIAHQWRQPLSAISAAAFAAQMKIELGIFDLESEEGREESQKYFLNQLSDIEKYVSNLNNTINDFRNFFSPNKETTNFKLQKSVDKTMSLLKSTFNANNIELIFDIQDIEITSLENELIQALLNIIKNAKDALVSFQENSKKLLFITIYKENNKAIIDIKDNAGGIPENILDKVFDPYFTTKSESEGTGIGLHMTKSIITKNINGNISVENIEYEYESVSYVGARFRVSLPIEQN</sequence>
<dbReference type="InterPro" id="IPR036890">
    <property type="entry name" value="HATPase_C_sf"/>
</dbReference>
<dbReference type="Pfam" id="PF02518">
    <property type="entry name" value="HATPase_c"/>
    <property type="match status" value="1"/>
</dbReference>
<dbReference type="SMART" id="SM00448">
    <property type="entry name" value="REC"/>
    <property type="match status" value="1"/>
</dbReference>
<proteinExistence type="predicted"/>
<dbReference type="InterPro" id="IPR004358">
    <property type="entry name" value="Sig_transdc_His_kin-like_C"/>
</dbReference>
<dbReference type="InterPro" id="IPR005467">
    <property type="entry name" value="His_kinase_dom"/>
</dbReference>
<dbReference type="Gene3D" id="3.40.50.2300">
    <property type="match status" value="1"/>
</dbReference>
<feature type="modified residue" description="4-aspartylphosphate" evidence="4">
    <location>
        <position position="55"/>
    </location>
</feature>
<reference evidence="7 8" key="1">
    <citation type="submission" date="2020-05" db="EMBL/GenBank/DDBJ databases">
        <title>Sulfurimonas marisnigri, sp. nov., and Sulfurimonas baltica, sp. nov., manganese oxide reducing chemolithoautotrophs of the class Epsilonproteobacteria isolated from the pelagic redoxclines of the Black and Baltic Seas and emended description of the genus Sulfurimonas.</title>
        <authorList>
            <person name="Henkel J.V."/>
            <person name="Laudan C."/>
            <person name="Werner J."/>
            <person name="Neu T."/>
            <person name="Plewe S."/>
            <person name="Sproer C."/>
            <person name="Bunk B."/>
            <person name="Schulz-Vogt H.N."/>
        </authorList>
    </citation>
    <scope>NUCLEOTIDE SEQUENCE [LARGE SCALE GENOMIC DNA]</scope>
    <source>
        <strain evidence="7 8">SoZ1</strain>
    </source>
</reference>
<dbReference type="RefSeq" id="WP_194366272.1">
    <property type="nucleotide sequence ID" value="NZ_CP054493.1"/>
</dbReference>
<dbReference type="SUPFAM" id="SSF55874">
    <property type="entry name" value="ATPase domain of HSP90 chaperone/DNA topoisomerase II/histidine kinase"/>
    <property type="match status" value="1"/>
</dbReference>
<feature type="domain" description="Response regulatory" evidence="6">
    <location>
        <begin position="6"/>
        <end position="120"/>
    </location>
</feature>
<evidence type="ECO:0000256" key="2">
    <source>
        <dbReference type="ARBA" id="ARBA00012438"/>
    </source>
</evidence>
<dbReference type="EMBL" id="CP054493">
    <property type="protein sequence ID" value="QOY54226.1"/>
    <property type="molecule type" value="Genomic_DNA"/>
</dbReference>
<dbReference type="PROSITE" id="PS50110">
    <property type="entry name" value="RESPONSE_REGULATORY"/>
    <property type="match status" value="1"/>
</dbReference>
<evidence type="ECO:0000256" key="3">
    <source>
        <dbReference type="ARBA" id="ARBA00022553"/>
    </source>
</evidence>
<evidence type="ECO:0000259" key="6">
    <source>
        <dbReference type="PROSITE" id="PS50110"/>
    </source>
</evidence>
<keyword evidence="8" id="KW-1185">Reference proteome</keyword>
<keyword evidence="3 4" id="KW-0597">Phosphoprotein</keyword>
<dbReference type="PRINTS" id="PR00344">
    <property type="entry name" value="BCTRLSENSOR"/>
</dbReference>
<evidence type="ECO:0000256" key="1">
    <source>
        <dbReference type="ARBA" id="ARBA00000085"/>
    </source>
</evidence>
<dbReference type="PROSITE" id="PS50109">
    <property type="entry name" value="HIS_KIN"/>
    <property type="match status" value="1"/>
</dbReference>
<dbReference type="InterPro" id="IPR036097">
    <property type="entry name" value="HisK_dim/P_sf"/>
</dbReference>
<dbReference type="InterPro" id="IPR001789">
    <property type="entry name" value="Sig_transdc_resp-reg_receiver"/>
</dbReference>
<name>A0A7S7LZB5_9BACT</name>
<dbReference type="InterPro" id="IPR003594">
    <property type="entry name" value="HATPase_dom"/>
</dbReference>
<dbReference type="Pfam" id="PF00072">
    <property type="entry name" value="Response_reg"/>
    <property type="match status" value="1"/>
</dbReference>
<gene>
    <name evidence="7" type="ORF">HUE87_10125</name>
</gene>
<dbReference type="SUPFAM" id="SSF47384">
    <property type="entry name" value="Homodimeric domain of signal transducing histidine kinase"/>
    <property type="match status" value="1"/>
</dbReference>